<keyword evidence="1" id="KW-0812">Transmembrane</keyword>
<dbReference type="Proteomes" id="UP000009256">
    <property type="component" value="Chromosome"/>
</dbReference>
<proteinExistence type="predicted"/>
<evidence type="ECO:0000313" key="2">
    <source>
        <dbReference type="EMBL" id="ADQ41566.1"/>
    </source>
</evidence>
<evidence type="ECO:0000256" key="1">
    <source>
        <dbReference type="SAM" id="Phobius"/>
    </source>
</evidence>
<protein>
    <submittedName>
        <fullName evidence="2">Uncharacterized protein</fullName>
    </submittedName>
</protein>
<keyword evidence="3" id="KW-1185">Reference proteome</keyword>
<accession>E4S5D2</accession>
<dbReference type="RefSeq" id="WP_013433287.1">
    <property type="nucleotide sequence ID" value="NC_014721.1"/>
</dbReference>
<gene>
    <name evidence="2" type="ordered locus">Calkr_2099</name>
</gene>
<evidence type="ECO:0000313" key="3">
    <source>
        <dbReference type="Proteomes" id="UP000009256"/>
    </source>
</evidence>
<organism evidence="2 3">
    <name type="scientific">Caldicellulosiruptor acetigenus (strain ATCC 700853 / DSM 12137 / I77R1B)</name>
    <name type="common">Caldicellulosiruptor kristjanssonii</name>
    <dbReference type="NCBI Taxonomy" id="632335"/>
    <lineage>
        <taxon>Bacteria</taxon>
        <taxon>Bacillati</taxon>
        <taxon>Bacillota</taxon>
        <taxon>Bacillota incertae sedis</taxon>
        <taxon>Caldicellulosiruptorales</taxon>
        <taxon>Caldicellulosiruptoraceae</taxon>
        <taxon>Caldicellulosiruptor</taxon>
    </lineage>
</organism>
<dbReference type="KEGG" id="cki:Calkr_2099"/>
<keyword evidence="1" id="KW-0472">Membrane</keyword>
<sequence length="174" mass="21003">MIYIVFKLLGLNFILEAIVMPAVRFMFGFQKAGIFFSYFPLKNEIVQDIKWRDLKIFKTIDCISEREKFKQKVKEAVKSSLENINKANIKRDKVIIRTNRFVHSIMEELKEEKILEFEKVKKYKTKRQVSEKLQLVSAAQVYKYLVCRKFWRWILRKEELFEYEIMLGVAKNDE</sequence>
<dbReference type="HOGENOM" id="CLU_1537239_0_0_9"/>
<feature type="transmembrane region" description="Helical" evidence="1">
    <location>
        <begin position="6"/>
        <end position="27"/>
    </location>
</feature>
<dbReference type="EMBL" id="CP002326">
    <property type="protein sequence ID" value="ADQ41566.1"/>
    <property type="molecule type" value="Genomic_DNA"/>
</dbReference>
<dbReference type="STRING" id="632335.Calkr_2099"/>
<keyword evidence="1" id="KW-1133">Transmembrane helix</keyword>
<reference evidence="2 3" key="2">
    <citation type="journal article" date="2011" name="J. Bacteriol.">
        <title>Complete genome sequences for the anaerobic, extremely thermophilic plant biomass-degrading bacteria Caldicellulosiruptor hydrothermalis, Caldicellulosiruptor kristjanssonii, Caldicellulosiruptor kronotskyensis, Caldicellulosiruptor owensenis, and Caldicellulosiruptor lactoaceticus.</title>
        <authorList>
            <person name="Blumer-Schuette S.E."/>
            <person name="Ozdemir I."/>
            <person name="Mistry D."/>
            <person name="Lucas S."/>
            <person name="Lapidus A."/>
            <person name="Cheng J.F."/>
            <person name="Goodwin L.A."/>
            <person name="Pitluck S."/>
            <person name="Land M.L."/>
            <person name="Hauser L.J."/>
            <person name="Woyke T."/>
            <person name="Mikhailova N."/>
            <person name="Pati A."/>
            <person name="Kyrpides N.C."/>
            <person name="Ivanova N."/>
            <person name="Detter J.C."/>
            <person name="Walston-Davenport K."/>
            <person name="Han S."/>
            <person name="Adams M.W."/>
            <person name="Kelly R.M."/>
        </authorList>
    </citation>
    <scope>NUCLEOTIDE SEQUENCE [LARGE SCALE GENOMIC DNA]</scope>
    <source>
        <strain evidence="3">ATCC 700853 / DSM 12137 / I77R1B</strain>
    </source>
</reference>
<dbReference type="AlphaFoldDB" id="E4S5D2"/>
<reference key="1">
    <citation type="submission" date="2010-11" db="EMBL/GenBank/DDBJ databases">
        <title>Complete sequence of chromosome of Caldicellulosiruptor kristjanssonii 177R1B.</title>
        <authorList>
            <consortium name="US DOE Joint Genome Institute"/>
            <person name="Lucas S."/>
            <person name="Copeland A."/>
            <person name="Lapidus A."/>
            <person name="Cheng J.-F."/>
            <person name="Bruce D."/>
            <person name="Goodwin L."/>
            <person name="Pitluck S."/>
            <person name="Davenport K."/>
            <person name="Detter J.C."/>
            <person name="Han C."/>
            <person name="Tapia R."/>
            <person name="Land M."/>
            <person name="Hauser L."/>
            <person name="Jeffries C."/>
            <person name="Kyrpides N."/>
            <person name="Ivanova N."/>
            <person name="Mikhailova N."/>
            <person name="Blumer-Schuette S.E."/>
            <person name="Kelly R.M."/>
            <person name="Woyke T."/>
        </authorList>
    </citation>
    <scope>NUCLEOTIDE SEQUENCE</scope>
    <source>
        <strain>177R1B</strain>
    </source>
</reference>
<name>E4S5D2_CALA7</name>
<dbReference type="OrthoDB" id="9937348at2"/>